<name>K4REW7_STRDJ</name>
<dbReference type="PATRIC" id="fig|1214101.3.peg.7804"/>
<evidence type="ECO:0000256" key="1">
    <source>
        <dbReference type="SAM" id="MobiDB-lite"/>
    </source>
</evidence>
<dbReference type="EMBL" id="HE971709">
    <property type="protein sequence ID" value="CCK32085.1"/>
    <property type="molecule type" value="Genomic_DNA"/>
</dbReference>
<keyword evidence="3" id="KW-1185">Reference proteome</keyword>
<dbReference type="Proteomes" id="UP000008043">
    <property type="component" value="Chromosome"/>
</dbReference>
<sequence>MPGARHISHTAEGRANWQVMRPGRVKVGSGGGRTATLSPGCRSRSSSRIDPPRVAARTATPRVIDGRGTLNFLA</sequence>
<evidence type="ECO:0000313" key="3">
    <source>
        <dbReference type="Proteomes" id="UP000008043"/>
    </source>
</evidence>
<accession>K4REW7</accession>
<reference evidence="2 3" key="1">
    <citation type="journal article" date="2012" name="J. Bacteriol.">
        <title>Genome sequence of the bacterium Streptomyces davawensis JCM 4913 and heterologous production of the unique antibiotic roseoflavin.</title>
        <authorList>
            <person name="Jankowitsch F."/>
            <person name="Schwarz J."/>
            <person name="Ruckert C."/>
            <person name="Gust B."/>
            <person name="Szczepanowski R."/>
            <person name="Blom J."/>
            <person name="Pelzer S."/>
            <person name="Kalinowski J."/>
            <person name="Mack M."/>
        </authorList>
    </citation>
    <scope>NUCLEOTIDE SEQUENCE [LARGE SCALE GENOMIC DNA]</scope>
    <source>
        <strain evidence="3">DSM 101723 / JCM 4913 / KCC S-0913 / 768</strain>
    </source>
</reference>
<dbReference type="AlphaFoldDB" id="K4REW7"/>
<dbReference type="HOGENOM" id="CLU_2686137_0_0_11"/>
<protein>
    <submittedName>
        <fullName evidence="2">Uncharacterized protein</fullName>
    </submittedName>
</protein>
<gene>
    <name evidence="2" type="ORF">BN159_7706</name>
</gene>
<feature type="region of interest" description="Disordered" evidence="1">
    <location>
        <begin position="1"/>
        <end position="56"/>
    </location>
</feature>
<evidence type="ECO:0000313" key="2">
    <source>
        <dbReference type="EMBL" id="CCK32085.1"/>
    </source>
</evidence>
<dbReference type="KEGG" id="sdv:BN159_7706"/>
<proteinExistence type="predicted"/>
<organism evidence="2 3">
    <name type="scientific">Streptomyces davaonensis (strain DSM 101723 / JCM 4913 / KCC S-0913 / 768)</name>
    <dbReference type="NCBI Taxonomy" id="1214101"/>
    <lineage>
        <taxon>Bacteria</taxon>
        <taxon>Bacillati</taxon>
        <taxon>Actinomycetota</taxon>
        <taxon>Actinomycetes</taxon>
        <taxon>Kitasatosporales</taxon>
        <taxon>Streptomycetaceae</taxon>
        <taxon>Streptomyces</taxon>
    </lineage>
</organism>